<keyword evidence="8" id="KW-0812">Transmembrane</keyword>
<keyword evidence="3" id="KW-0677">Repeat</keyword>
<evidence type="ECO:0000256" key="2">
    <source>
        <dbReference type="ARBA" id="ARBA00022729"/>
    </source>
</evidence>
<dbReference type="PROSITE" id="PS01187">
    <property type="entry name" value="EGF_CA"/>
    <property type="match status" value="2"/>
</dbReference>
<accession>A0A7J7KG11</accession>
<keyword evidence="1 6" id="KW-0245">EGF-like domain</keyword>
<dbReference type="InterPro" id="IPR000152">
    <property type="entry name" value="EGF-type_Asp/Asn_hydroxyl_site"/>
</dbReference>
<keyword evidence="5" id="KW-0325">Glycoprotein</keyword>
<reference evidence="10" key="1">
    <citation type="submission" date="2020-06" db="EMBL/GenBank/DDBJ databases">
        <title>Draft genome of Bugula neritina, a colonial animal packing powerful symbionts and potential medicines.</title>
        <authorList>
            <person name="Rayko M."/>
        </authorList>
    </citation>
    <scope>NUCLEOTIDE SEQUENCE [LARGE SCALE GENOMIC DNA]</scope>
    <source>
        <strain evidence="10">Kwan_BN1</strain>
    </source>
</reference>
<name>A0A7J7KG11_BUGNE</name>
<evidence type="ECO:0000259" key="9">
    <source>
        <dbReference type="PROSITE" id="PS50026"/>
    </source>
</evidence>
<protein>
    <recommendedName>
        <fullName evidence="9">EGF-like domain-containing protein</fullName>
    </recommendedName>
</protein>
<feature type="transmembrane region" description="Helical" evidence="8">
    <location>
        <begin position="380"/>
        <end position="404"/>
    </location>
</feature>
<feature type="compositionally biased region" description="Low complexity" evidence="7">
    <location>
        <begin position="100"/>
        <end position="119"/>
    </location>
</feature>
<keyword evidence="2" id="KW-0732">Signal</keyword>
<dbReference type="PROSITE" id="PS00010">
    <property type="entry name" value="ASX_HYDROXYL"/>
    <property type="match status" value="1"/>
</dbReference>
<evidence type="ECO:0000313" key="11">
    <source>
        <dbReference type="Proteomes" id="UP000593567"/>
    </source>
</evidence>
<evidence type="ECO:0000256" key="4">
    <source>
        <dbReference type="ARBA" id="ARBA00023157"/>
    </source>
</evidence>
<dbReference type="InterPro" id="IPR000742">
    <property type="entry name" value="EGF"/>
</dbReference>
<dbReference type="InterPro" id="IPR008160">
    <property type="entry name" value="Collagen"/>
</dbReference>
<evidence type="ECO:0000313" key="10">
    <source>
        <dbReference type="EMBL" id="KAF6036864.1"/>
    </source>
</evidence>
<dbReference type="PANTHER" id="PTHR24637:SF428">
    <property type="entry name" value="SCAVENGER RECEPTOR CLASS A MEMBER 3"/>
    <property type="match status" value="1"/>
</dbReference>
<dbReference type="InterPro" id="IPR001881">
    <property type="entry name" value="EGF-like_Ca-bd_dom"/>
</dbReference>
<dbReference type="InterPro" id="IPR049883">
    <property type="entry name" value="NOTCH1_EGF-like"/>
</dbReference>
<organism evidence="10 11">
    <name type="scientific">Bugula neritina</name>
    <name type="common">Brown bryozoan</name>
    <name type="synonym">Sertularia neritina</name>
    <dbReference type="NCBI Taxonomy" id="10212"/>
    <lineage>
        <taxon>Eukaryota</taxon>
        <taxon>Metazoa</taxon>
        <taxon>Spiralia</taxon>
        <taxon>Lophotrochozoa</taxon>
        <taxon>Bryozoa</taxon>
        <taxon>Gymnolaemata</taxon>
        <taxon>Cheilostomatida</taxon>
        <taxon>Flustrina</taxon>
        <taxon>Buguloidea</taxon>
        <taxon>Bugulidae</taxon>
        <taxon>Bugula</taxon>
    </lineage>
</organism>
<evidence type="ECO:0000256" key="6">
    <source>
        <dbReference type="PROSITE-ProRule" id="PRU00076"/>
    </source>
</evidence>
<comment type="caution">
    <text evidence="6">Lacks conserved residue(s) required for the propagation of feature annotation.</text>
</comment>
<dbReference type="InterPro" id="IPR018097">
    <property type="entry name" value="EGF_Ca-bd_CS"/>
</dbReference>
<dbReference type="PROSITE" id="PS01186">
    <property type="entry name" value="EGF_2"/>
    <property type="match status" value="1"/>
</dbReference>
<keyword evidence="8" id="KW-0472">Membrane</keyword>
<dbReference type="PROSITE" id="PS50026">
    <property type="entry name" value="EGF_3"/>
    <property type="match status" value="1"/>
</dbReference>
<gene>
    <name evidence="10" type="ORF">EB796_004830</name>
</gene>
<evidence type="ECO:0000256" key="7">
    <source>
        <dbReference type="SAM" id="MobiDB-lite"/>
    </source>
</evidence>
<dbReference type="FunFam" id="2.10.25.10:FF:000005">
    <property type="entry name" value="Fibrillin 2"/>
    <property type="match status" value="1"/>
</dbReference>
<keyword evidence="11" id="KW-1185">Reference proteome</keyword>
<evidence type="ECO:0000256" key="8">
    <source>
        <dbReference type="SAM" id="Phobius"/>
    </source>
</evidence>
<dbReference type="OrthoDB" id="6112187at2759"/>
<dbReference type="EMBL" id="VXIV02000657">
    <property type="protein sequence ID" value="KAF6036864.1"/>
    <property type="molecule type" value="Genomic_DNA"/>
</dbReference>
<dbReference type="SUPFAM" id="SSF57184">
    <property type="entry name" value="Growth factor receptor domain"/>
    <property type="match status" value="1"/>
</dbReference>
<dbReference type="Gene3D" id="2.10.25.10">
    <property type="entry name" value="Laminin"/>
    <property type="match status" value="2"/>
</dbReference>
<comment type="caution">
    <text evidence="10">The sequence shown here is derived from an EMBL/GenBank/DDBJ whole genome shotgun (WGS) entry which is preliminary data.</text>
</comment>
<feature type="region of interest" description="Disordered" evidence="7">
    <location>
        <begin position="96"/>
        <end position="154"/>
    </location>
</feature>
<dbReference type="SMART" id="SM00179">
    <property type="entry name" value="EGF_CA"/>
    <property type="match status" value="3"/>
</dbReference>
<sequence>MVVCDLKKGIKRTTDVAMYNEETLTLSLPGLFIPSNVKFVNRFCFINGIWYINLSEESIMAYELRFALWFLIAILFGHIAGDVTITGAPGATGDVGDIGKTGPTGLPGLPGADGPTGPKGQKGEKGEQGMTGATGEAGPDGAKGELGATGSTGAVGVVGEEGLTGEVGQKGEIGASGQKGEPGVKGEIGPVGKVGPQAAAGPNGIKGVQGDMGAKGNVGLQGLQGVAGDKGDQGANGIADTNECLNTAVAACPEEAECINHLLGFDCKCPAGYNYDTDKGVCEDENECLNDLANCDNACENTEGSYNCFCNIPGFVLSPKDLHSCIDENECESLVPCAEGEECVNTYGSYVCVNILAETSTAQGQVSGTAMQNNLVSTPMLVVLVVWAAALTVLLIVVTIILILKRENYIAEQKSLVKSRSSSR</sequence>
<feature type="domain" description="EGF-like" evidence="9">
    <location>
        <begin position="240"/>
        <end position="283"/>
    </location>
</feature>
<dbReference type="AlphaFoldDB" id="A0A7J7KG11"/>
<dbReference type="SMART" id="SM00181">
    <property type="entry name" value="EGF"/>
    <property type="match status" value="2"/>
</dbReference>
<evidence type="ECO:0000256" key="5">
    <source>
        <dbReference type="ARBA" id="ARBA00023180"/>
    </source>
</evidence>
<evidence type="ECO:0000256" key="3">
    <source>
        <dbReference type="ARBA" id="ARBA00022737"/>
    </source>
</evidence>
<dbReference type="InterPro" id="IPR009030">
    <property type="entry name" value="Growth_fac_rcpt_cys_sf"/>
</dbReference>
<dbReference type="PANTHER" id="PTHR24637">
    <property type="entry name" value="COLLAGEN"/>
    <property type="match status" value="1"/>
</dbReference>
<dbReference type="GO" id="GO:0005509">
    <property type="term" value="F:calcium ion binding"/>
    <property type="evidence" value="ECO:0007669"/>
    <property type="project" value="InterPro"/>
</dbReference>
<dbReference type="Pfam" id="PF01391">
    <property type="entry name" value="Collagen"/>
    <property type="match status" value="1"/>
</dbReference>
<dbReference type="Pfam" id="PF07645">
    <property type="entry name" value="EGF_CA"/>
    <property type="match status" value="3"/>
</dbReference>
<dbReference type="CDD" id="cd00054">
    <property type="entry name" value="EGF_CA"/>
    <property type="match status" value="2"/>
</dbReference>
<keyword evidence="4" id="KW-1015">Disulfide bond</keyword>
<proteinExistence type="predicted"/>
<evidence type="ECO:0000256" key="1">
    <source>
        <dbReference type="ARBA" id="ARBA00022536"/>
    </source>
</evidence>
<dbReference type="Proteomes" id="UP000593567">
    <property type="component" value="Unassembled WGS sequence"/>
</dbReference>
<keyword evidence="8" id="KW-1133">Transmembrane helix</keyword>